<protein>
    <recommendedName>
        <fullName evidence="3">Ankyrin repeat protein</fullName>
    </recommendedName>
</protein>
<dbReference type="GeneID" id="80558429"/>
<evidence type="ECO:0000313" key="1">
    <source>
        <dbReference type="EMBL" id="BCS83224.1"/>
    </source>
</evidence>
<name>A0ABM7NST1_9VIRU</name>
<evidence type="ECO:0008006" key="3">
    <source>
        <dbReference type="Google" id="ProtNLM"/>
    </source>
</evidence>
<dbReference type="EMBL" id="AP024483">
    <property type="protein sequence ID" value="BCS83224.1"/>
    <property type="molecule type" value="Genomic_DNA"/>
</dbReference>
<organism evidence="1 2">
    <name type="scientific">Cotonvirus japonicus</name>
    <dbReference type="NCBI Taxonomy" id="2811091"/>
    <lineage>
        <taxon>Viruses</taxon>
        <taxon>Varidnaviria</taxon>
        <taxon>Bamfordvirae</taxon>
        <taxon>Nucleocytoviricota</taxon>
        <taxon>Megaviricetes</taxon>
        <taxon>Imitervirales</taxon>
        <taxon>Mimiviridae</taxon>
        <taxon>Megamimivirinae</taxon>
        <taxon>Cotonvirus</taxon>
        <taxon>Cotonvirus japonicum</taxon>
    </lineage>
</organism>
<dbReference type="Proteomes" id="UP001321479">
    <property type="component" value="Segment"/>
</dbReference>
<keyword evidence="2" id="KW-1185">Reference proteome</keyword>
<sequence>MDHLIFNMNEKITSNKYEKILQEILTIVENLENTRQQLNDNLYFYNCLFPQTTFEIKSKNMEIAVKAKSKIAGKILLVFMQMFIDDNLNLIIELLKDTEHCNIDVYKIIDHLCEYNNNNITVKPITNNFGNNIFSLNVSSIKIHLQRAFQVESMMERMKI</sequence>
<reference evidence="1 2" key="1">
    <citation type="submission" date="2021-02" db="EMBL/GenBank/DDBJ databases">
        <title>Cotonvirus japonicus, which uses Golgi apparatus of host cells for its virion factory, phylogenetically links tailed tupanvirus and icosahedral mimivirus.</title>
        <authorList>
            <person name="Takahashi H."/>
            <person name="Fukaya S."/>
            <person name="Song C."/>
            <person name="Murata K."/>
            <person name="Takemura M."/>
        </authorList>
    </citation>
    <scope>NUCLEOTIDE SEQUENCE [LARGE SCALE GENOMIC DNA]</scope>
</reference>
<accession>A0ABM7NST1</accession>
<evidence type="ECO:0000313" key="2">
    <source>
        <dbReference type="Proteomes" id="UP001321479"/>
    </source>
</evidence>
<proteinExistence type="predicted"/>
<dbReference type="RefSeq" id="YP_010841832.1">
    <property type="nucleotide sequence ID" value="NC_079139.1"/>
</dbReference>